<feature type="transmembrane region" description="Helical" evidence="1">
    <location>
        <begin position="28"/>
        <end position="43"/>
    </location>
</feature>
<feature type="transmembrane region" description="Helical" evidence="1">
    <location>
        <begin position="55"/>
        <end position="78"/>
    </location>
</feature>
<keyword evidence="1" id="KW-1133">Transmembrane helix</keyword>
<reference evidence="2 3" key="1">
    <citation type="submission" date="2017-08" db="EMBL/GenBank/DDBJ databases">
        <title>Resequencing and Reannotation of the genome of Pyrococcus furiosus type strain DSM3638.</title>
        <authorList>
            <person name="Reichelt R.M."/>
            <person name="Bunk B."/>
        </authorList>
    </citation>
    <scope>NUCLEOTIDE SEQUENCE [LARGE SCALE GENOMIC DNA]</scope>
    <source>
        <strain evidence="2 3">DSM 3638</strain>
    </source>
</reference>
<keyword evidence="1" id="KW-0812">Transmembrane</keyword>
<dbReference type="Proteomes" id="UP000324354">
    <property type="component" value="Chromosome"/>
</dbReference>
<name>A0A5C0XPL1_PYRFU</name>
<keyword evidence="1" id="KW-0472">Membrane</keyword>
<dbReference type="GeneID" id="41712788"/>
<evidence type="ECO:0000313" key="3">
    <source>
        <dbReference type="Proteomes" id="UP000324354"/>
    </source>
</evidence>
<organism evidence="2 3">
    <name type="scientific">Pyrococcus furiosus (strain ATCC 43587 / DSM 3638 / JCM 8422 / Vc1)</name>
    <dbReference type="NCBI Taxonomy" id="186497"/>
    <lineage>
        <taxon>Archaea</taxon>
        <taxon>Methanobacteriati</taxon>
        <taxon>Methanobacteriota</taxon>
        <taxon>Thermococci</taxon>
        <taxon>Thermococcales</taxon>
        <taxon>Thermococcaceae</taxon>
        <taxon>Pyrococcus</taxon>
    </lineage>
</organism>
<evidence type="ECO:0000256" key="1">
    <source>
        <dbReference type="SAM" id="Phobius"/>
    </source>
</evidence>
<evidence type="ECO:0008006" key="4">
    <source>
        <dbReference type="Google" id="ProtNLM"/>
    </source>
</evidence>
<protein>
    <recommendedName>
        <fullName evidence="4">DUF340 domain-containing protein</fullName>
    </recommendedName>
</protein>
<dbReference type="GeneID" id="13301582"/>
<proteinExistence type="predicted"/>
<accession>A0A5C0XPL1</accession>
<sequence>MNILIPLLLGIIIGYILRERRKKIDTELLMSVSVLVLIFLMGVRTGNVKIDATKVLLYSIAIMISTIAGSLIFAKIFWREKS</sequence>
<dbReference type="OrthoDB" id="86270at2157"/>
<gene>
    <name evidence="2" type="ORF">PFDSM3638_04905</name>
</gene>
<evidence type="ECO:0000313" key="2">
    <source>
        <dbReference type="EMBL" id="QEK78642.1"/>
    </source>
</evidence>
<dbReference type="EMBL" id="CP023154">
    <property type="protein sequence ID" value="QEK78642.1"/>
    <property type="molecule type" value="Genomic_DNA"/>
</dbReference>
<dbReference type="AlphaFoldDB" id="A0A5C0XPL1"/>
<dbReference type="RefSeq" id="WP_011012113.1">
    <property type="nucleotide sequence ID" value="NC_003413.1"/>
</dbReference>